<sequence>MMKRSLAALLLLSTLSLGAAQSVAAEQYRLPNGLNVVLHVDRTLPVASVNVWYRVGSKDEVAGRSGFAHLFEHLMFMGTKRAPNFDDIMEAGGGSNNASTSRDRTNYYSSGPSSFLPTLLWLEADRMEALGASMTQEKLGLQRDVVKNERRQRYENAPYGLVPETLSRLLYPQGHPYYQIPIGTTQDIDAATVNDVRSFFQTYYVPSNASLVVAGDFDPAVVKPLIARLFGDLPGGQPVVRKPVPPVNFQGVKRSTLTDRVQAAKTVMAWHSPAIMGPGDAELDLASLLLSDGVTSRLYQKLVAETGLASDVSAYQQSQLLGSVFVIEATLAPGKSQDALEAAIDEVLRDFSARPVDAAELRRQVEKYEFATLSSLQAVEDKADSLNAYAFYFGQPDGFKRDLDRYRNATPESVRATVARVLNPQNRVILRVVPQTQAAQGQAQQSAPQAQATQAASQPPQAPTQAQVPQAPPTPPQTLRSGVNPRDQRPADLAPRAFTPPAPTEFTLSNGVKVQYWQRGTVPLVSIQTVVRGGSELDTPATAGRAATLADMLDEGAGNLDARGFQSALDQLGAQFGASAARRYTTASLSVTAENLAPALRLYADALTRPRLDEAEFARVQRVNVQALERARDNPGTVASIVSQREFFGQNHPYGRPLSGYANTVGNLKLADLRALHTRLFQPQNAAIFAAGSLSPEEFKASLEQALGTWKNTGSAYTSPTYPAPANRALRVLVVDKPGAPQTVVRFVMPAPPVQDARSNALRSLNTLLGGSFTSRLQQNLREDKGYTYGAGSGLLQDVGTGYLVTTANVETGVTGPAVREFLNEFTRLRQGDVTADEAAKTAATRRADTVASLGTLEGLVSTAAGLYAQGKPFSALGQELEQLGRFGAADLNRLAPAALPYEQGVLVLVGDRAKIVPQLQGLGLPAPVEVKFD</sequence>
<dbReference type="PANTHER" id="PTHR11851">
    <property type="entry name" value="METALLOPROTEASE"/>
    <property type="match status" value="1"/>
</dbReference>
<dbReference type="Proteomes" id="UP001064971">
    <property type="component" value="Chromosome"/>
</dbReference>
<proteinExistence type="inferred from homology"/>
<protein>
    <submittedName>
        <fullName evidence="6">Peptidase M16</fullName>
    </submittedName>
</protein>
<dbReference type="Pfam" id="PF00675">
    <property type="entry name" value="Peptidase_M16"/>
    <property type="match status" value="2"/>
</dbReference>
<organism evidence="6 7">
    <name type="scientific">Deinococcus aetherius</name>
    <dbReference type="NCBI Taxonomy" id="200252"/>
    <lineage>
        <taxon>Bacteria</taxon>
        <taxon>Thermotogati</taxon>
        <taxon>Deinococcota</taxon>
        <taxon>Deinococci</taxon>
        <taxon>Deinococcales</taxon>
        <taxon>Deinococcaceae</taxon>
        <taxon>Deinococcus</taxon>
    </lineage>
</organism>
<feature type="compositionally biased region" description="Low complexity" evidence="2">
    <location>
        <begin position="440"/>
        <end position="469"/>
    </location>
</feature>
<evidence type="ECO:0000256" key="1">
    <source>
        <dbReference type="ARBA" id="ARBA00007261"/>
    </source>
</evidence>
<comment type="similarity">
    <text evidence="1">Belongs to the peptidase M16 family.</text>
</comment>
<keyword evidence="7" id="KW-1185">Reference proteome</keyword>
<feature type="domain" description="Peptidase M16 N-terminal" evidence="4">
    <location>
        <begin position="523"/>
        <end position="634"/>
    </location>
</feature>
<feature type="chain" id="PRO_5046065247" evidence="3">
    <location>
        <begin position="20"/>
        <end position="934"/>
    </location>
</feature>
<feature type="domain" description="Peptidase M16 C-terminal" evidence="5">
    <location>
        <begin position="668"/>
        <end position="841"/>
    </location>
</feature>
<dbReference type="InterPro" id="IPR011765">
    <property type="entry name" value="Pept_M16_N"/>
</dbReference>
<dbReference type="InterPro" id="IPR050361">
    <property type="entry name" value="MPP/UQCRC_Complex"/>
</dbReference>
<evidence type="ECO:0000259" key="5">
    <source>
        <dbReference type="Pfam" id="PF05193"/>
    </source>
</evidence>
<feature type="domain" description="Peptidase M16 C-terminal" evidence="5">
    <location>
        <begin position="191"/>
        <end position="366"/>
    </location>
</feature>
<dbReference type="InterPro" id="IPR011249">
    <property type="entry name" value="Metalloenz_LuxS/M16"/>
</dbReference>
<evidence type="ECO:0000259" key="4">
    <source>
        <dbReference type="Pfam" id="PF00675"/>
    </source>
</evidence>
<feature type="signal peptide" evidence="3">
    <location>
        <begin position="1"/>
        <end position="19"/>
    </location>
</feature>
<accession>A0ABM8ADR5</accession>
<feature type="region of interest" description="Disordered" evidence="2">
    <location>
        <begin position="440"/>
        <end position="505"/>
    </location>
</feature>
<evidence type="ECO:0000256" key="2">
    <source>
        <dbReference type="SAM" id="MobiDB-lite"/>
    </source>
</evidence>
<evidence type="ECO:0000313" key="7">
    <source>
        <dbReference type="Proteomes" id="UP001064971"/>
    </source>
</evidence>
<dbReference type="Gene3D" id="3.30.830.10">
    <property type="entry name" value="Metalloenzyme, LuxS/M16 peptidase-like"/>
    <property type="match status" value="4"/>
</dbReference>
<name>A0ABM8ADR5_9DEIO</name>
<dbReference type="InterPro" id="IPR007863">
    <property type="entry name" value="Peptidase_M16_C"/>
</dbReference>
<dbReference type="SUPFAM" id="SSF63411">
    <property type="entry name" value="LuxS/MPP-like metallohydrolase"/>
    <property type="match status" value="4"/>
</dbReference>
<evidence type="ECO:0000256" key="3">
    <source>
        <dbReference type="SAM" id="SignalP"/>
    </source>
</evidence>
<evidence type="ECO:0000313" key="6">
    <source>
        <dbReference type="EMBL" id="BDP41857.1"/>
    </source>
</evidence>
<keyword evidence="3" id="KW-0732">Signal</keyword>
<dbReference type="RefSeq" id="WP_264774582.1">
    <property type="nucleotide sequence ID" value="NZ_AP026560.1"/>
</dbReference>
<gene>
    <name evidence="6" type="ORF">DAETH_18260</name>
</gene>
<dbReference type="PANTHER" id="PTHR11851:SF49">
    <property type="entry name" value="MITOCHONDRIAL-PROCESSING PEPTIDASE SUBUNIT ALPHA"/>
    <property type="match status" value="1"/>
</dbReference>
<feature type="domain" description="Peptidase M16 N-terminal" evidence="4">
    <location>
        <begin position="36"/>
        <end position="168"/>
    </location>
</feature>
<dbReference type="EMBL" id="AP026560">
    <property type="protein sequence ID" value="BDP41857.1"/>
    <property type="molecule type" value="Genomic_DNA"/>
</dbReference>
<reference evidence="6" key="1">
    <citation type="submission" date="2022-07" db="EMBL/GenBank/DDBJ databases">
        <title>Complete Genome Sequence of the Radioresistant Bacterium Deinococcus aetherius ST0316, Isolated from the Air Dust collected in Lower Stratosphere above Japan.</title>
        <authorList>
            <person name="Satoh K."/>
            <person name="Hagiwara K."/>
            <person name="Katsumata K."/>
            <person name="Kubo A."/>
            <person name="Yokobori S."/>
            <person name="Yamagishi A."/>
            <person name="Oono Y."/>
            <person name="Narumi I."/>
        </authorList>
    </citation>
    <scope>NUCLEOTIDE SEQUENCE</scope>
    <source>
        <strain evidence="6">ST0316</strain>
    </source>
</reference>
<dbReference type="Pfam" id="PF05193">
    <property type="entry name" value="Peptidase_M16_C"/>
    <property type="match status" value="2"/>
</dbReference>